<dbReference type="OrthoDB" id="3291337at2"/>
<proteinExistence type="predicted"/>
<evidence type="ECO:0000313" key="2">
    <source>
        <dbReference type="EMBL" id="RCK58284.1"/>
    </source>
</evidence>
<keyword evidence="3" id="KW-1185">Reference proteome</keyword>
<accession>A0A367XXH9</accession>
<dbReference type="InterPro" id="IPR039261">
    <property type="entry name" value="FNR_nucleotide-bd"/>
</dbReference>
<dbReference type="AlphaFoldDB" id="A0A367XXH9"/>
<dbReference type="InterPro" id="IPR039374">
    <property type="entry name" value="SIP_fam"/>
</dbReference>
<gene>
    <name evidence="2" type="ORF">DTO57_11400</name>
</gene>
<dbReference type="RefSeq" id="WP_114118342.1">
    <property type="nucleotide sequence ID" value="NZ_BMHU01000002.1"/>
</dbReference>
<dbReference type="Gene3D" id="3.40.50.80">
    <property type="entry name" value="Nucleotide-binding domain of ferredoxin-NADP reductase (FNR) module"/>
    <property type="match status" value="1"/>
</dbReference>
<dbReference type="InterPro" id="IPR013113">
    <property type="entry name" value="SIP_FAD-bd"/>
</dbReference>
<dbReference type="InterPro" id="IPR017927">
    <property type="entry name" value="FAD-bd_FR_type"/>
</dbReference>
<dbReference type="Gene3D" id="2.40.30.10">
    <property type="entry name" value="Translation factors"/>
    <property type="match status" value="1"/>
</dbReference>
<dbReference type="CDD" id="cd06193">
    <property type="entry name" value="siderophore_interacting"/>
    <property type="match status" value="1"/>
</dbReference>
<protein>
    <submittedName>
        <fullName evidence="2">Siderophore-interacting protein</fullName>
    </submittedName>
</protein>
<dbReference type="PANTHER" id="PTHR30157:SF0">
    <property type="entry name" value="NADPH-DEPENDENT FERRIC-CHELATE REDUCTASE"/>
    <property type="match status" value="1"/>
</dbReference>
<reference evidence="2 3" key="1">
    <citation type="submission" date="2018-07" db="EMBL/GenBank/DDBJ databases">
        <title>Microbacterium endoborsara sp. nov., a novel actinobacterium isolated from Borszczowia aralocaspica.</title>
        <authorList>
            <person name="An D."/>
        </authorList>
    </citation>
    <scope>NUCLEOTIDE SEQUENCE [LARGE SCALE GENOMIC DNA]</scope>
    <source>
        <strain evidence="2 3">C1.15228</strain>
    </source>
</reference>
<dbReference type="SUPFAM" id="SSF63380">
    <property type="entry name" value="Riboflavin synthase domain-like"/>
    <property type="match status" value="1"/>
</dbReference>
<dbReference type="GO" id="GO:0016491">
    <property type="term" value="F:oxidoreductase activity"/>
    <property type="evidence" value="ECO:0007669"/>
    <property type="project" value="InterPro"/>
</dbReference>
<feature type="domain" description="FAD-binding FR-type" evidence="1">
    <location>
        <begin position="11"/>
        <end position="143"/>
    </location>
</feature>
<organism evidence="2 3">
    <name type="scientific">Microbacterium sorbitolivorans</name>
    <dbReference type="NCBI Taxonomy" id="1867410"/>
    <lineage>
        <taxon>Bacteria</taxon>
        <taxon>Bacillati</taxon>
        <taxon>Actinomycetota</taxon>
        <taxon>Actinomycetes</taxon>
        <taxon>Micrococcales</taxon>
        <taxon>Microbacteriaceae</taxon>
        <taxon>Microbacterium</taxon>
    </lineage>
</organism>
<name>A0A367XXH9_9MICO</name>
<dbReference type="InterPro" id="IPR007037">
    <property type="entry name" value="SIP_rossman_dom"/>
</dbReference>
<dbReference type="EMBL" id="QORO01000004">
    <property type="protein sequence ID" value="RCK58284.1"/>
    <property type="molecule type" value="Genomic_DNA"/>
</dbReference>
<evidence type="ECO:0000259" key="1">
    <source>
        <dbReference type="PROSITE" id="PS51384"/>
    </source>
</evidence>
<dbReference type="Proteomes" id="UP000253508">
    <property type="component" value="Unassembled WGS sequence"/>
</dbReference>
<dbReference type="Pfam" id="PF08021">
    <property type="entry name" value="FAD_binding_9"/>
    <property type="match status" value="1"/>
</dbReference>
<dbReference type="PANTHER" id="PTHR30157">
    <property type="entry name" value="FERRIC REDUCTASE, NADPH-DEPENDENT"/>
    <property type="match status" value="1"/>
</dbReference>
<evidence type="ECO:0000313" key="3">
    <source>
        <dbReference type="Proteomes" id="UP000253508"/>
    </source>
</evidence>
<dbReference type="PROSITE" id="PS51384">
    <property type="entry name" value="FAD_FR"/>
    <property type="match status" value="1"/>
</dbReference>
<dbReference type="InterPro" id="IPR017938">
    <property type="entry name" value="Riboflavin_synthase-like_b-brl"/>
</dbReference>
<sequence length="260" mass="28410">MSNITVTHAESGLVHAEVVRSARVTPNMVRVTLGGEDLRRFTYRGFDQWFRLALPVTADADLSRMPQKFGIGGYLSYLRIPKGHRPVVRNYTVRDFRGDELDIDFVSHGTEGVAGPWAASAAAGDPVAFIDQGCGWLGKPADSNLIVADESALPAALGILRDMPRDAVGHAVIELFDERDRQDIDAPAGMEIHWLTREGNPGSAALPKLRELQFTGTPYAFAVGEQALAAGARRYLVKERAVPKDFITFSGYWRMGRAAG</sequence>
<dbReference type="Pfam" id="PF04954">
    <property type="entry name" value="SIP"/>
    <property type="match status" value="1"/>
</dbReference>
<comment type="caution">
    <text evidence="2">The sequence shown here is derived from an EMBL/GenBank/DDBJ whole genome shotgun (WGS) entry which is preliminary data.</text>
</comment>